<dbReference type="PANTHER" id="PTHR10009">
    <property type="entry name" value="PROTEIN YELLOW-RELATED"/>
    <property type="match status" value="1"/>
</dbReference>
<dbReference type="InterPro" id="IPR011042">
    <property type="entry name" value="6-blade_b-propeller_TolB-like"/>
</dbReference>
<dbReference type="PANTHER" id="PTHR10009:SF19">
    <property type="entry name" value="RE55542P"/>
    <property type="match status" value="1"/>
</dbReference>
<comment type="similarity">
    <text evidence="2">Belongs to the major royal jelly protein family.</text>
</comment>
<evidence type="ECO:0000256" key="4">
    <source>
        <dbReference type="SAM" id="SignalP"/>
    </source>
</evidence>
<dbReference type="EMBL" id="KP789022">
    <property type="protein sequence ID" value="ALU67498.1"/>
    <property type="molecule type" value="mRNA"/>
</dbReference>
<reference evidence="5" key="1">
    <citation type="journal article" date="2015" name="Zhongguo Nong Ye Ke Xue">
        <title>Molecular Cloning and Function of the Yellow Gene from Nilaparvata lugens.</title>
        <authorList>
            <person name="Wang B."/>
            <person name="Yao Y."/>
            <person name="Xu Z."/>
            <person name="Lin X."/>
        </authorList>
    </citation>
    <scope>NUCLEOTIDE SEQUENCE</scope>
</reference>
<dbReference type="Pfam" id="PF03022">
    <property type="entry name" value="MRJP"/>
    <property type="match status" value="1"/>
</dbReference>
<name>A0A0U3AY72_NILLU</name>
<evidence type="ECO:0000256" key="3">
    <source>
        <dbReference type="ARBA" id="ARBA00022525"/>
    </source>
</evidence>
<keyword evidence="4" id="KW-0732">Signal</keyword>
<evidence type="ECO:0000313" key="5">
    <source>
        <dbReference type="EMBL" id="ALU67498.1"/>
    </source>
</evidence>
<dbReference type="GO" id="GO:0005576">
    <property type="term" value="C:extracellular region"/>
    <property type="evidence" value="ECO:0007669"/>
    <property type="project" value="UniProtKB-SubCell"/>
</dbReference>
<accession>A0A0U3AY72</accession>
<comment type="subcellular location">
    <subcellularLocation>
        <location evidence="1">Secreted</location>
    </subcellularLocation>
</comment>
<dbReference type="AlphaFoldDB" id="A0A0U3AY72"/>
<feature type="chain" id="PRO_5006836247" evidence="4">
    <location>
        <begin position="24"/>
        <end position="421"/>
    </location>
</feature>
<feature type="signal peptide" evidence="4">
    <location>
        <begin position="1"/>
        <end position="23"/>
    </location>
</feature>
<evidence type="ECO:0000256" key="1">
    <source>
        <dbReference type="ARBA" id="ARBA00004613"/>
    </source>
</evidence>
<dbReference type="InterPro" id="IPR017996">
    <property type="entry name" value="MRJP/yellow-related"/>
</dbReference>
<proteinExistence type="evidence at transcript level"/>
<sequence length="421" mass="46965">MTSLATRPLVAAATLLLAWQCSAEIEVVKQWPLLTFDTPFNYPRNEEYTPQRTVFTGFEVGWDKIYLSLPRFQAGAPASLGWVPRKSRSTADQSPPIQAYPSWDWHVDAASGRAREEGYNCTGIMSVFRVRADRCNRLWVLDSGVLDSLSDFYVACPPKLLIFDMRTDELIRSITFPQEVLRRNSLLTNFVLDDQNDDGAGGYGGCDNVFVYMADTTNPAVVVYDSRRDSAWRLSHPLMFPDPDHGTYSLGGESFTLMDGIIGLALSPPGSPNRRLYFQPFASDRLFSLPTSALKAGPNPGDDADLPVALVGHKSSQAAGLAVDPRDGSLIFAPISETALAAWTPGSANHRVLAYDPERLQFLLHITSVDRDSGTIWAISTKLQKFVRQSVNKNEYNLRIMRIIQPHDYVNNTLPLFKRRK</sequence>
<evidence type="ECO:0000256" key="2">
    <source>
        <dbReference type="ARBA" id="ARBA00009127"/>
    </source>
</evidence>
<dbReference type="Gene3D" id="2.120.10.30">
    <property type="entry name" value="TolB, C-terminal domain"/>
    <property type="match status" value="1"/>
</dbReference>
<protein>
    <submittedName>
        <fullName evidence="5">Yellow</fullName>
    </submittedName>
</protein>
<organism evidence="5">
    <name type="scientific">Nilaparvata lugens</name>
    <name type="common">Brown planthopper</name>
    <dbReference type="NCBI Taxonomy" id="108931"/>
    <lineage>
        <taxon>Eukaryota</taxon>
        <taxon>Metazoa</taxon>
        <taxon>Ecdysozoa</taxon>
        <taxon>Arthropoda</taxon>
        <taxon>Hexapoda</taxon>
        <taxon>Insecta</taxon>
        <taxon>Pterygota</taxon>
        <taxon>Neoptera</taxon>
        <taxon>Paraneoptera</taxon>
        <taxon>Hemiptera</taxon>
        <taxon>Auchenorrhyncha</taxon>
        <taxon>Fulgoroidea</taxon>
        <taxon>Delphacidae</taxon>
        <taxon>Delphacinae</taxon>
        <taxon>Nilaparvata</taxon>
    </lineage>
</organism>
<keyword evidence="3" id="KW-0964">Secreted</keyword>
<dbReference type="SUPFAM" id="SSF101898">
    <property type="entry name" value="NHL repeat"/>
    <property type="match status" value="1"/>
</dbReference>
<dbReference type="OrthoDB" id="7776143at2759"/>